<dbReference type="Proteomes" id="UP000516134">
    <property type="component" value="Chromosome"/>
</dbReference>
<accession>A0ABX6SZR3</accession>
<organism evidence="1 2">
    <name type="scientific">Sphingomonas daechungensis</name>
    <dbReference type="NCBI Taxonomy" id="1176646"/>
    <lineage>
        <taxon>Bacteria</taxon>
        <taxon>Pseudomonadati</taxon>
        <taxon>Pseudomonadota</taxon>
        <taxon>Alphaproteobacteria</taxon>
        <taxon>Sphingomonadales</taxon>
        <taxon>Sphingomonadaceae</taxon>
        <taxon>Sphingomonas</taxon>
    </lineage>
</organism>
<keyword evidence="2" id="KW-1185">Reference proteome</keyword>
<proteinExistence type="predicted"/>
<sequence>MGPAQNKCLAPGIAPNPSGTDRRRITAAVVNCISVANSTGLNGKKTLPVAGFIDVFLTEPSIARRRCDSGAGCAGNSTFAYSGTNYENAYGSINDIYIEVIGAAGTGQGGAIPRSAGAMFRA</sequence>
<name>A0ABX6SZR3_9SPHN</name>
<gene>
    <name evidence="1" type="ORF">H9L15_14070</name>
</gene>
<evidence type="ECO:0000313" key="1">
    <source>
        <dbReference type="EMBL" id="QNP43069.1"/>
    </source>
</evidence>
<reference evidence="1 2" key="1">
    <citation type="submission" date="2020-08" db="EMBL/GenBank/DDBJ databases">
        <title>Genome sequence of Sphingomonas daechungensis KACC 18115T.</title>
        <authorList>
            <person name="Hyun D.-W."/>
            <person name="Bae J.-W."/>
        </authorList>
    </citation>
    <scope>NUCLEOTIDE SEQUENCE [LARGE SCALE GENOMIC DNA]</scope>
    <source>
        <strain evidence="1 2">KACC 18115</strain>
    </source>
</reference>
<evidence type="ECO:0000313" key="2">
    <source>
        <dbReference type="Proteomes" id="UP000516134"/>
    </source>
</evidence>
<protein>
    <submittedName>
        <fullName evidence="1">Uncharacterized protein</fullName>
    </submittedName>
</protein>
<dbReference type="EMBL" id="CP060780">
    <property type="protein sequence ID" value="QNP43069.1"/>
    <property type="molecule type" value="Genomic_DNA"/>
</dbReference>